<accession>A0ABD3NTU9</accession>
<reference evidence="3 4" key="1">
    <citation type="submission" date="2024-10" db="EMBL/GenBank/DDBJ databases">
        <title>Updated reference genomes for cyclostephanoid diatoms.</title>
        <authorList>
            <person name="Roberts W.R."/>
            <person name="Alverson A.J."/>
        </authorList>
    </citation>
    <scope>NUCLEOTIDE SEQUENCE [LARGE SCALE GENOMIC DNA]</scope>
    <source>
        <strain evidence="3 4">AJA010-31</strain>
    </source>
</reference>
<evidence type="ECO:0000313" key="4">
    <source>
        <dbReference type="Proteomes" id="UP001530400"/>
    </source>
</evidence>
<comment type="caution">
    <text evidence="3">The sequence shown here is derived from an EMBL/GenBank/DDBJ whole genome shotgun (WGS) entry which is preliminary data.</text>
</comment>
<keyword evidence="4" id="KW-1185">Reference proteome</keyword>
<feature type="compositionally biased region" description="Basic and acidic residues" evidence="1">
    <location>
        <begin position="127"/>
        <end position="140"/>
    </location>
</feature>
<gene>
    <name evidence="3" type="ORF">ACHAWO_007857</name>
</gene>
<name>A0ABD3NTU9_9STRA</name>
<feature type="compositionally biased region" description="Basic residues" evidence="1">
    <location>
        <begin position="68"/>
        <end position="78"/>
    </location>
</feature>
<dbReference type="Proteomes" id="UP001530400">
    <property type="component" value="Unassembled WGS sequence"/>
</dbReference>
<keyword evidence="2" id="KW-0472">Membrane</keyword>
<dbReference type="AlphaFoldDB" id="A0ABD3NTU9"/>
<feature type="transmembrane region" description="Helical" evidence="2">
    <location>
        <begin position="215"/>
        <end position="237"/>
    </location>
</feature>
<keyword evidence="2" id="KW-1133">Transmembrane helix</keyword>
<feature type="compositionally biased region" description="Polar residues" evidence="1">
    <location>
        <begin position="16"/>
        <end position="26"/>
    </location>
</feature>
<proteinExistence type="predicted"/>
<evidence type="ECO:0000313" key="3">
    <source>
        <dbReference type="EMBL" id="KAL3778891.1"/>
    </source>
</evidence>
<protein>
    <submittedName>
        <fullName evidence="3">Uncharacterized protein</fullName>
    </submittedName>
</protein>
<feature type="compositionally biased region" description="Polar residues" evidence="1">
    <location>
        <begin position="96"/>
        <end position="105"/>
    </location>
</feature>
<keyword evidence="2" id="KW-0812">Transmembrane</keyword>
<feature type="compositionally biased region" description="Basic residues" evidence="1">
    <location>
        <begin position="1"/>
        <end position="14"/>
    </location>
</feature>
<organism evidence="3 4">
    <name type="scientific">Cyclotella atomus</name>
    <dbReference type="NCBI Taxonomy" id="382360"/>
    <lineage>
        <taxon>Eukaryota</taxon>
        <taxon>Sar</taxon>
        <taxon>Stramenopiles</taxon>
        <taxon>Ochrophyta</taxon>
        <taxon>Bacillariophyta</taxon>
        <taxon>Coscinodiscophyceae</taxon>
        <taxon>Thalassiosirophycidae</taxon>
        <taxon>Stephanodiscales</taxon>
        <taxon>Stephanodiscaceae</taxon>
        <taxon>Cyclotella</taxon>
    </lineage>
</organism>
<evidence type="ECO:0000256" key="1">
    <source>
        <dbReference type="SAM" id="MobiDB-lite"/>
    </source>
</evidence>
<dbReference type="EMBL" id="JALLPJ020000965">
    <property type="protein sequence ID" value="KAL3778891.1"/>
    <property type="molecule type" value="Genomic_DNA"/>
</dbReference>
<sequence>MKKSNNKSSTRKLAKSTASDESNDTFASRRYLKDSLAKDPWTGRSDQSHRQHKNESNEPATYESDKNPRKKTRSKKMLHASMLDAPNLRDSMVTPMLSNTSSRSIDVNDDGKKNRIGAVDARTTSQPKRDNRASVNKDTKALPSTELLSSLGLDESEAGNRTSVFSSYWDANNLHLDDEGSGAMALVRSIEDDVIRQDMEKKWWYCLVEKFNPKIIILCVVIFVVAVMLVMVIPYPVKNNEVMSTSNEFVPTLLPTDQSAHDNTLPNTTISNTGETIKEQLTLSEEVIRICNPNGYDYDKYKCQNMCLDKECCFADPDDINDEYCGDEIWHNCLEYAGCQPLFSRRK</sequence>
<feature type="region of interest" description="Disordered" evidence="1">
    <location>
        <begin position="1"/>
        <end position="141"/>
    </location>
</feature>
<feature type="compositionally biased region" description="Basic and acidic residues" evidence="1">
    <location>
        <begin position="46"/>
        <end position="56"/>
    </location>
</feature>
<evidence type="ECO:0000256" key="2">
    <source>
        <dbReference type="SAM" id="Phobius"/>
    </source>
</evidence>